<gene>
    <name evidence="2" type="ORF">LY79DRAFT_543336</name>
</gene>
<accession>A0AAD8Q710</accession>
<dbReference type="AlphaFoldDB" id="A0AAD8Q710"/>
<sequence length="59" mass="6382">MVLYARVASGRGGYEGGLDFPERTSLTSVSPGLPTRRRDSFNSPQYKPDTSLIGLPPNV</sequence>
<evidence type="ECO:0000256" key="1">
    <source>
        <dbReference type="SAM" id="MobiDB-lite"/>
    </source>
</evidence>
<reference evidence="2" key="1">
    <citation type="submission" date="2021-06" db="EMBL/GenBank/DDBJ databases">
        <title>Comparative genomics, transcriptomics and evolutionary studies reveal genomic signatures of adaptation to plant cell wall in hemibiotrophic fungi.</title>
        <authorList>
            <consortium name="DOE Joint Genome Institute"/>
            <person name="Baroncelli R."/>
            <person name="Diaz J.F."/>
            <person name="Benocci T."/>
            <person name="Peng M."/>
            <person name="Battaglia E."/>
            <person name="Haridas S."/>
            <person name="Andreopoulos W."/>
            <person name="Labutti K."/>
            <person name="Pangilinan J."/>
            <person name="Floch G.L."/>
            <person name="Makela M.R."/>
            <person name="Henrissat B."/>
            <person name="Grigoriev I.V."/>
            <person name="Crouch J.A."/>
            <person name="De Vries R.P."/>
            <person name="Sukno S.A."/>
            <person name="Thon M.R."/>
        </authorList>
    </citation>
    <scope>NUCLEOTIDE SEQUENCE</scope>
    <source>
        <strain evidence="2">CBS 125086</strain>
    </source>
</reference>
<keyword evidence="3" id="KW-1185">Reference proteome</keyword>
<dbReference type="Proteomes" id="UP001230504">
    <property type="component" value="Unassembled WGS sequence"/>
</dbReference>
<dbReference type="GeneID" id="85441278"/>
<feature type="region of interest" description="Disordered" evidence="1">
    <location>
        <begin position="12"/>
        <end position="59"/>
    </location>
</feature>
<dbReference type="RefSeq" id="XP_060417814.1">
    <property type="nucleotide sequence ID" value="XM_060557038.1"/>
</dbReference>
<organism evidence="2 3">
    <name type="scientific">Colletotrichum navitas</name>
    <dbReference type="NCBI Taxonomy" id="681940"/>
    <lineage>
        <taxon>Eukaryota</taxon>
        <taxon>Fungi</taxon>
        <taxon>Dikarya</taxon>
        <taxon>Ascomycota</taxon>
        <taxon>Pezizomycotina</taxon>
        <taxon>Sordariomycetes</taxon>
        <taxon>Hypocreomycetidae</taxon>
        <taxon>Glomerellales</taxon>
        <taxon>Glomerellaceae</taxon>
        <taxon>Colletotrichum</taxon>
        <taxon>Colletotrichum graminicola species complex</taxon>
    </lineage>
</organism>
<dbReference type="EMBL" id="JAHLJV010000010">
    <property type="protein sequence ID" value="KAK1596977.1"/>
    <property type="molecule type" value="Genomic_DNA"/>
</dbReference>
<comment type="caution">
    <text evidence="2">The sequence shown here is derived from an EMBL/GenBank/DDBJ whole genome shotgun (WGS) entry which is preliminary data.</text>
</comment>
<proteinExistence type="predicted"/>
<evidence type="ECO:0000313" key="2">
    <source>
        <dbReference type="EMBL" id="KAK1596977.1"/>
    </source>
</evidence>
<protein>
    <submittedName>
        <fullName evidence="2">Uncharacterized protein</fullName>
    </submittedName>
</protein>
<name>A0AAD8Q710_9PEZI</name>
<evidence type="ECO:0000313" key="3">
    <source>
        <dbReference type="Proteomes" id="UP001230504"/>
    </source>
</evidence>